<dbReference type="PANTHER" id="PTHR35596">
    <property type="entry name" value="DUF2263 DOMAIN-CONTAINING PROTEIN"/>
    <property type="match status" value="1"/>
</dbReference>
<evidence type="ECO:0000259" key="3">
    <source>
        <dbReference type="Pfam" id="PF10283"/>
    </source>
</evidence>
<feature type="region of interest" description="Disordered" evidence="1">
    <location>
        <begin position="1504"/>
        <end position="1571"/>
    </location>
</feature>
<gene>
    <name evidence="4" type="ORF">KXQ929_LOCUS35297</name>
</gene>
<organism evidence="4 5">
    <name type="scientific">Adineta steineri</name>
    <dbReference type="NCBI Taxonomy" id="433720"/>
    <lineage>
        <taxon>Eukaryota</taxon>
        <taxon>Metazoa</taxon>
        <taxon>Spiralia</taxon>
        <taxon>Gnathifera</taxon>
        <taxon>Rotifera</taxon>
        <taxon>Eurotatoria</taxon>
        <taxon>Bdelloidea</taxon>
        <taxon>Adinetida</taxon>
        <taxon>Adinetidae</taxon>
        <taxon>Adineta</taxon>
    </lineage>
</organism>
<dbReference type="InterPro" id="IPR043472">
    <property type="entry name" value="Macro_dom-like"/>
</dbReference>
<proteinExistence type="predicted"/>
<dbReference type="InterPro" id="IPR019406">
    <property type="entry name" value="APLF_PBZ"/>
</dbReference>
<feature type="compositionally biased region" description="Basic residues" evidence="1">
    <location>
        <begin position="1554"/>
        <end position="1571"/>
    </location>
</feature>
<dbReference type="Gene3D" id="3.40.220.10">
    <property type="entry name" value="Leucine Aminopeptidase, subunit E, domain 1"/>
    <property type="match status" value="1"/>
</dbReference>
<dbReference type="EMBL" id="CAJOBB010005081">
    <property type="protein sequence ID" value="CAF4114904.1"/>
    <property type="molecule type" value="Genomic_DNA"/>
</dbReference>
<evidence type="ECO:0008006" key="6">
    <source>
        <dbReference type="Google" id="ProtNLM"/>
    </source>
</evidence>
<dbReference type="PANTHER" id="PTHR35596:SF1">
    <property type="entry name" value="MICROBIAL-TYPE PARG CATALYTIC DOMAIN-CONTAINING PROTEIN"/>
    <property type="match status" value="1"/>
</dbReference>
<evidence type="ECO:0000313" key="4">
    <source>
        <dbReference type="EMBL" id="CAF4114904.1"/>
    </source>
</evidence>
<dbReference type="NCBIfam" id="TIGR02452">
    <property type="entry name" value="TIGR02452 family protein"/>
    <property type="match status" value="1"/>
</dbReference>
<feature type="domain" description="PBZ-type" evidence="3">
    <location>
        <begin position="1776"/>
        <end position="1798"/>
    </location>
</feature>
<dbReference type="InterPro" id="IPR012664">
    <property type="entry name" value="CHP02452"/>
</dbReference>
<dbReference type="Pfam" id="PF10021">
    <property type="entry name" value="PARG_cat_microb"/>
    <property type="match status" value="1"/>
</dbReference>
<feature type="compositionally biased region" description="Basic and acidic residues" evidence="1">
    <location>
        <begin position="1523"/>
        <end position="1535"/>
    </location>
</feature>
<evidence type="ECO:0000313" key="5">
    <source>
        <dbReference type="Proteomes" id="UP000663868"/>
    </source>
</evidence>
<name>A0A819VTQ0_9BILA</name>
<dbReference type="Proteomes" id="UP000663868">
    <property type="component" value="Unassembled WGS sequence"/>
</dbReference>
<feature type="compositionally biased region" description="Basic and acidic residues" evidence="1">
    <location>
        <begin position="1615"/>
        <end position="1626"/>
    </location>
</feature>
<evidence type="ECO:0000259" key="2">
    <source>
        <dbReference type="Pfam" id="PF10021"/>
    </source>
</evidence>
<accession>A0A819VTQ0</accession>
<feature type="region of interest" description="Disordered" evidence="1">
    <location>
        <begin position="1595"/>
        <end position="1644"/>
    </location>
</feature>
<evidence type="ECO:0000256" key="1">
    <source>
        <dbReference type="SAM" id="MobiDB-lite"/>
    </source>
</evidence>
<comment type="caution">
    <text evidence="4">The sequence shown here is derived from an EMBL/GenBank/DDBJ whole genome shotgun (WGS) entry which is preliminary data.</text>
</comment>
<feature type="domain" description="Microbial-type PARG catalytic" evidence="2">
    <location>
        <begin position="292"/>
        <end position="451"/>
    </location>
</feature>
<sequence>MPSADEVAQRYFQVYKTSRVCPCETVSVQFPNVFRIFFKKLDELNQAANTPDFKIDNVLATVYPHADCSFFEDLPPHTDEKTITSAIAAQTGQAKLSAASIHVQHNRETGDAMVIVSKTVKKWAQEGVLMIDGRNVSKKHKLSYRAIVSPVPQGFDLHKILQHKLFAGRVVSHKLIDDKLIVEFNDLNHYNNCLEIGACGLDGRPMMIKPHTVVSDPDSCEIDALNWYETAMLDIKPDITTVIGDHQHPIFRFKWSAQNFMQQMEKAKKSAIIVKGYDLTRHLLRVTVMLNTIGTLRKKKYVVDGKEIKLTLPRMRTIGYNHVSKLFSATKVSEASWKTPYLSTTVKVINEDCLVLYEQLVSEGRRPLLLNMANATNPGGGYRKGDGAQEENVFRRSDYYHSLDGDLADKERSERLYCTTRSELKPLTGFASFYPMEEFGAVYTSGITVFRGTEEDGYPYKREPLCDVNAIAMAAYRDPPLTPKNTLQNRSAMNTYRKIENIFAIGHHQKHDCLVLSALGCGAFRNPPKHIALLFKSAIEQYAGYFDTIYFAIVDDHNAGGRLNPDGNHQPFKEILDDLVVKPPKTLRLDGVSGPYRVVDKTSDGQLSFDAACISKLPPCQHGNACRDIKNKDHRQEFSHPPRCSFQSATSVCDQMDNDVHMSFFKHTKQCNEGGECKRKDEAHLSDYDHPDFCKKQSRCFDTSSEHLFAYRHLPICPDGMDCPHCLNHDDEHMKLFRHFKPICPDDNCCTRFHDEIHTKKTIHSFREPCPFAPYKCAMFVEFFQAKDPKTVAPTNLDHCLRYAHVCPYGRLCKTTEDKHYETTIHIARQICLDGNKCVKLTEQDHLESYTHSGIRDIRLFCRNPGYKCRQRFDVKHLTTYRHGQNYDHLTVAPSSNFNADVDFVQNQRTMIRSVNTFIATAKWSNTKVVGELRDWIRALQPVHRCRKEIFESILVHGHVMSRKYMEKLERPTSVAKAVLQHNKVRAVILKHNNPAVKENAFKLIKELVIAEFAKTGADGIVTVHADHDEQVKTAITRLKVSLDPDDFKVIQDCTVKIAQASIALHGAPTGIGFGVDEKMETDKHVFSILGPHCGYYYGDIVITFKQEIMFHPDSNFSIQAATSFNTGKTYGHRPWVTNPGTDDKRVEDFHRTKLHCSIPRYEYAAAVELAAVTGKGISSMGVNCKDVLHRWKTVDSHETFESHLPQLIPLDYIDCIYMPKNVFDSLNPEARQSTKDLFRESLVFYDKPVDLSLLKPAGIVPLDVTRKPYLNFILDQIDVQIQKRIDTPNINRGIVITVPGSNFDEHIILPMAIAQSYDLYRLDNTKAPDKPEHTYIYWQAMNGDMMLTIANKKIDPRTEQKNLRCLVCYVAEKPSTATDYYHENFSYLNDGHPFQHSTNVHAGKFKAKSNVFYRGCNTDDFFTFCLKLTYKTNEATLSHAGPNGIYNHERIHCQFNKSDLDLSRIDYVHISGGNQDVPIRNLTINHEPVEELHPTCDKDFKIDTSGLREKRRASTDSSVHAPTERKAAKDDHSTHAPSRRVVTKDDHHVTLKQGKRGKQRTGRNQRSKPGLFKRIKLALFGPKTTVNLAAYNASPFDGELPDISETRTSVYNPSRDDSLTSEPRRARSPSSSPKSARARTPSLISSKLSPCRDSIYCLQQNVKAHIDEFSHPCRFNELCRKQSDEPHLTHQHHKVSKCTKDRDCNEKSNPIHRAQYRHTGLPDFLLPCRHQDCCYDKSDEHRLKYFHGEEIPSIKKNKSLSSAATRTASRALIVCKFGDDCRDKNNPQHKARYSHPT</sequence>
<feature type="compositionally biased region" description="Low complexity" evidence="1">
    <location>
        <begin position="1629"/>
        <end position="1643"/>
    </location>
</feature>
<feature type="compositionally biased region" description="Basic and acidic residues" evidence="1">
    <location>
        <begin position="1504"/>
        <end position="1515"/>
    </location>
</feature>
<dbReference type="Pfam" id="PF10283">
    <property type="entry name" value="zf-CCHH"/>
    <property type="match status" value="1"/>
</dbReference>
<reference evidence="4" key="1">
    <citation type="submission" date="2021-02" db="EMBL/GenBank/DDBJ databases">
        <authorList>
            <person name="Nowell W R."/>
        </authorList>
    </citation>
    <scope>NUCLEOTIDE SEQUENCE</scope>
</reference>
<protein>
    <recommendedName>
        <fullName evidence="6">Microbial-type PARG catalytic domain-containing protein</fullName>
    </recommendedName>
</protein>
<dbReference type="InterPro" id="IPR019261">
    <property type="entry name" value="PARG_cat_microbial"/>
</dbReference>